<sequence length="301" mass="29912">MRRALPLSAAVAAATIALATLGSAPAHAAAEDPLAAVAAADPTALTGAAPVETTESGVAAIDATIAGTDVTVPVDPSDGVSLGIGDNTIGIGLPFAADADRATAERAGVVSYDNNNGSVTVPSVQADGSIQITTVIAGPAAPKRYTYPLSLPAEQELHLAGDGSVVVSTAGGDVVTGTVAAPWAKDANGAPVATHYEIDGTTLVQVVDFTERTAFPVVADPSITFGTYVVVTMSQATAQAIHGGSVAVALGLLSLTGPVGMVIGAAVYGTIGSYNSTRLGQCRTWSFSYTYLGQLVRSACA</sequence>
<feature type="chain" id="PRO_5047099457" evidence="1">
    <location>
        <begin position="29"/>
        <end position="301"/>
    </location>
</feature>
<evidence type="ECO:0000256" key="1">
    <source>
        <dbReference type="SAM" id="SignalP"/>
    </source>
</evidence>
<evidence type="ECO:0000313" key="3">
    <source>
        <dbReference type="Proteomes" id="UP001174208"/>
    </source>
</evidence>
<reference evidence="2" key="1">
    <citation type="submission" date="2023-06" db="EMBL/GenBank/DDBJ databases">
        <title>MT1 and MT2 Draft Genomes of Novel Species.</title>
        <authorList>
            <person name="Venkateswaran K."/>
        </authorList>
    </citation>
    <scope>NUCLEOTIDE SEQUENCE</scope>
    <source>
        <strain evidence="2">F6_8S_P_1B</strain>
    </source>
</reference>
<proteinExistence type="predicted"/>
<dbReference type="Proteomes" id="UP001174208">
    <property type="component" value="Unassembled WGS sequence"/>
</dbReference>
<accession>A0ABT8KAM6</accession>
<keyword evidence="3" id="KW-1185">Reference proteome</keyword>
<dbReference type="RefSeq" id="WP_301210294.1">
    <property type="nucleotide sequence ID" value="NZ_JAROCF010000001.1"/>
</dbReference>
<gene>
    <name evidence="2" type="ORF">P5G50_05360</name>
</gene>
<dbReference type="EMBL" id="JAROCF010000001">
    <property type="protein sequence ID" value="MDN4613876.1"/>
    <property type="molecule type" value="Genomic_DNA"/>
</dbReference>
<protein>
    <submittedName>
        <fullName evidence="2">Uncharacterized protein</fullName>
    </submittedName>
</protein>
<feature type="signal peptide" evidence="1">
    <location>
        <begin position="1"/>
        <end position="28"/>
    </location>
</feature>
<comment type="caution">
    <text evidence="2">The sequence shown here is derived from an EMBL/GenBank/DDBJ whole genome shotgun (WGS) entry which is preliminary data.</text>
</comment>
<name>A0ABT8KAM6_9MICO</name>
<evidence type="ECO:0000313" key="2">
    <source>
        <dbReference type="EMBL" id="MDN4613876.1"/>
    </source>
</evidence>
<organism evidence="2 3">
    <name type="scientific">Leifsonia williamsii</name>
    <dbReference type="NCBI Taxonomy" id="3035919"/>
    <lineage>
        <taxon>Bacteria</taxon>
        <taxon>Bacillati</taxon>
        <taxon>Actinomycetota</taxon>
        <taxon>Actinomycetes</taxon>
        <taxon>Micrococcales</taxon>
        <taxon>Microbacteriaceae</taxon>
        <taxon>Leifsonia</taxon>
    </lineage>
</organism>
<keyword evidence="1" id="KW-0732">Signal</keyword>